<keyword evidence="2 6" id="KW-0812">Transmembrane</keyword>
<keyword evidence="9" id="KW-1185">Reference proteome</keyword>
<feature type="compositionally biased region" description="Polar residues" evidence="5">
    <location>
        <begin position="100"/>
        <end position="114"/>
    </location>
</feature>
<dbReference type="Proteomes" id="UP001497497">
    <property type="component" value="Unassembled WGS sequence"/>
</dbReference>
<dbReference type="PANTHER" id="PTHR22950:SF700">
    <property type="entry name" value="AMINO ACID TRANSPORTER TRANSMEMBRANE DOMAIN-CONTAINING PROTEIN"/>
    <property type="match status" value="1"/>
</dbReference>
<protein>
    <recommendedName>
        <fullName evidence="7">Amino acid transporter transmembrane domain-containing protein</fullName>
    </recommendedName>
</protein>
<feature type="transmembrane region" description="Helical" evidence="6">
    <location>
        <begin position="532"/>
        <end position="550"/>
    </location>
</feature>
<dbReference type="Pfam" id="PF01490">
    <property type="entry name" value="Aa_trans"/>
    <property type="match status" value="3"/>
</dbReference>
<feature type="transmembrane region" description="Helical" evidence="6">
    <location>
        <begin position="271"/>
        <end position="293"/>
    </location>
</feature>
<feature type="transmembrane region" description="Helical" evidence="6">
    <location>
        <begin position="47"/>
        <end position="72"/>
    </location>
</feature>
<name>A0AAV2H6D5_LYMST</name>
<organism evidence="8 9">
    <name type="scientific">Lymnaea stagnalis</name>
    <name type="common">Great pond snail</name>
    <name type="synonym">Helix stagnalis</name>
    <dbReference type="NCBI Taxonomy" id="6523"/>
    <lineage>
        <taxon>Eukaryota</taxon>
        <taxon>Metazoa</taxon>
        <taxon>Spiralia</taxon>
        <taxon>Lophotrochozoa</taxon>
        <taxon>Mollusca</taxon>
        <taxon>Gastropoda</taxon>
        <taxon>Heterobranchia</taxon>
        <taxon>Euthyneura</taxon>
        <taxon>Panpulmonata</taxon>
        <taxon>Hygrophila</taxon>
        <taxon>Lymnaeoidea</taxon>
        <taxon>Lymnaeidae</taxon>
        <taxon>Lymnaea</taxon>
    </lineage>
</organism>
<evidence type="ECO:0000256" key="2">
    <source>
        <dbReference type="ARBA" id="ARBA00022692"/>
    </source>
</evidence>
<dbReference type="AlphaFoldDB" id="A0AAV2H6D5"/>
<feature type="domain" description="Amino acid transporter transmembrane" evidence="7">
    <location>
        <begin position="235"/>
        <end position="550"/>
    </location>
</feature>
<evidence type="ECO:0000259" key="7">
    <source>
        <dbReference type="Pfam" id="PF01490"/>
    </source>
</evidence>
<comment type="subcellular location">
    <subcellularLocation>
        <location evidence="1">Membrane</location>
        <topology evidence="1">Multi-pass membrane protein</topology>
    </subcellularLocation>
</comment>
<feature type="domain" description="Amino acid transporter transmembrane" evidence="7">
    <location>
        <begin position="35"/>
        <end position="88"/>
    </location>
</feature>
<evidence type="ECO:0000313" key="8">
    <source>
        <dbReference type="EMBL" id="CAL1529003.1"/>
    </source>
</evidence>
<feature type="domain" description="Amino acid transporter transmembrane" evidence="7">
    <location>
        <begin position="134"/>
        <end position="191"/>
    </location>
</feature>
<feature type="transmembrane region" description="Helical" evidence="6">
    <location>
        <begin position="344"/>
        <end position="362"/>
    </location>
</feature>
<feature type="transmembrane region" description="Helical" evidence="6">
    <location>
        <begin position="299"/>
        <end position="323"/>
    </location>
</feature>
<feature type="transmembrane region" description="Helical" evidence="6">
    <location>
        <begin position="242"/>
        <end position="259"/>
    </location>
</feature>
<evidence type="ECO:0000313" key="9">
    <source>
        <dbReference type="Proteomes" id="UP001497497"/>
    </source>
</evidence>
<evidence type="ECO:0000256" key="1">
    <source>
        <dbReference type="ARBA" id="ARBA00004141"/>
    </source>
</evidence>
<accession>A0AAV2H6D5</accession>
<reference evidence="8 9" key="1">
    <citation type="submission" date="2024-04" db="EMBL/GenBank/DDBJ databases">
        <authorList>
            <consortium name="Genoscope - CEA"/>
            <person name="William W."/>
        </authorList>
    </citation>
    <scope>NUCLEOTIDE SEQUENCE [LARGE SCALE GENOMIC DNA]</scope>
</reference>
<evidence type="ECO:0000256" key="3">
    <source>
        <dbReference type="ARBA" id="ARBA00022989"/>
    </source>
</evidence>
<evidence type="ECO:0000256" key="6">
    <source>
        <dbReference type="SAM" id="Phobius"/>
    </source>
</evidence>
<evidence type="ECO:0000256" key="4">
    <source>
        <dbReference type="ARBA" id="ARBA00023136"/>
    </source>
</evidence>
<feature type="region of interest" description="Disordered" evidence="5">
    <location>
        <begin position="99"/>
        <end position="119"/>
    </location>
</feature>
<dbReference type="GO" id="GO:0015179">
    <property type="term" value="F:L-amino acid transmembrane transporter activity"/>
    <property type="evidence" value="ECO:0007669"/>
    <property type="project" value="TreeGrafter"/>
</dbReference>
<proteinExistence type="predicted"/>
<dbReference type="EMBL" id="CAXITT010000041">
    <property type="protein sequence ID" value="CAL1529003.1"/>
    <property type="molecule type" value="Genomic_DNA"/>
</dbReference>
<keyword evidence="3 6" id="KW-1133">Transmembrane helix</keyword>
<feature type="transmembrane region" description="Helical" evidence="6">
    <location>
        <begin position="382"/>
        <end position="404"/>
    </location>
</feature>
<dbReference type="PANTHER" id="PTHR22950">
    <property type="entry name" value="AMINO ACID TRANSPORTER"/>
    <property type="match status" value="1"/>
</dbReference>
<feature type="transmembrane region" description="Helical" evidence="6">
    <location>
        <begin position="493"/>
        <end position="520"/>
    </location>
</feature>
<dbReference type="GO" id="GO:0005774">
    <property type="term" value="C:vacuolar membrane"/>
    <property type="evidence" value="ECO:0007669"/>
    <property type="project" value="TreeGrafter"/>
</dbReference>
<evidence type="ECO:0000256" key="5">
    <source>
        <dbReference type="SAM" id="MobiDB-lite"/>
    </source>
</evidence>
<keyword evidence="4 6" id="KW-0472">Membrane</keyword>
<gene>
    <name evidence="8" type="ORF">GSLYS_00003173001</name>
</gene>
<dbReference type="InterPro" id="IPR013057">
    <property type="entry name" value="AA_transpt_TM"/>
</dbReference>
<feature type="transmembrane region" description="Helical" evidence="6">
    <location>
        <begin position="470"/>
        <end position="487"/>
    </location>
</feature>
<sequence>MTTANLEHDEPDVAFEKTVNNVREKSKWPLMVSDFGNMLKAFIGSNYLTIAYAFTQSGILMGVILLTIIAAVTDHCCHLIVKCKYEAIKHVLSSREAYKSSPTSSVNGNATFNSEKQDEVERDLDNLKKSQDQMVRHLTYGDVGKIAYGSVGLFLVNACLLLTQFGFCVNYFIFIGNTIYTLFPSENTTKNYNDSTIVNEQITAENFKSQHIDLNISLSALPAYLPMYNVSEYVITSTSPDLRLLVLTPIPVFVGFAFLRDVRHLGFVSVGANVSIFIGSLVTLVYIIVGFSVSSDWELYKWATLPVFFGMVTSAFEGIGTILPIESSMEGNRHNFSPFLHGSIVILSMVLTTFGIVGYLRYGETTEQILNKNIPTTTAVGMAINICLLFGVILTFPLQIFPVIEISEIFIFGHGHQCDSTKKDQDNEDLEDGNIYGENSNAKLLPKRKAHAPDPVIMTLLNEVSSWKRNILRILIVLCAAGLAILLRDLFAYVSAFIGAIGSSVIAYILPCLFHLKLCWHKIGFCVRFKDICIIVFGTAASILSLYTTIKEVVEKF</sequence>
<comment type="caution">
    <text evidence="8">The sequence shown here is derived from an EMBL/GenBank/DDBJ whole genome shotgun (WGS) entry which is preliminary data.</text>
</comment>
<feature type="transmembrane region" description="Helical" evidence="6">
    <location>
        <begin position="146"/>
        <end position="174"/>
    </location>
</feature>